<dbReference type="InterPro" id="IPR009061">
    <property type="entry name" value="DNA-bd_dom_put_sf"/>
</dbReference>
<dbReference type="Gene3D" id="1.10.238.160">
    <property type="match status" value="1"/>
</dbReference>
<dbReference type="FunFam" id="1.10.238.160:FF:000002">
    <property type="entry name" value="Predicted transcriptional regulator"/>
    <property type="match status" value="1"/>
</dbReference>
<dbReference type="SUPFAM" id="SSF46955">
    <property type="entry name" value="Putative DNA-binding domain"/>
    <property type="match status" value="1"/>
</dbReference>
<protein>
    <submittedName>
        <fullName evidence="1">AlpA family transcriptional regulator</fullName>
    </submittedName>
</protein>
<organism evidence="1 2">
    <name type="scientific">Vibrio albus</name>
    <dbReference type="NCBI Taxonomy" id="2200953"/>
    <lineage>
        <taxon>Bacteria</taxon>
        <taxon>Pseudomonadati</taxon>
        <taxon>Pseudomonadota</taxon>
        <taxon>Gammaproteobacteria</taxon>
        <taxon>Vibrionales</taxon>
        <taxon>Vibrionaceae</taxon>
        <taxon>Vibrio</taxon>
    </lineage>
</organism>
<dbReference type="Pfam" id="PF05930">
    <property type="entry name" value="Phage_AlpA"/>
    <property type="match status" value="1"/>
</dbReference>
<comment type="caution">
    <text evidence="1">The sequence shown here is derived from an EMBL/GenBank/DDBJ whole genome shotgun (WGS) entry which is preliminary data.</text>
</comment>
<dbReference type="InterPro" id="IPR010260">
    <property type="entry name" value="AlpA"/>
</dbReference>
<dbReference type="RefSeq" id="WP_031846912.1">
    <property type="nucleotide sequence ID" value="NZ_QFWT01000014.1"/>
</dbReference>
<dbReference type="PANTHER" id="PTHR36154">
    <property type="entry name" value="DNA-BINDING TRANSCRIPTIONAL ACTIVATOR ALPA"/>
    <property type="match status" value="1"/>
</dbReference>
<dbReference type="InterPro" id="IPR052931">
    <property type="entry name" value="Prophage_regulatory_activator"/>
</dbReference>
<dbReference type="PANTHER" id="PTHR36154:SF1">
    <property type="entry name" value="DNA-BINDING TRANSCRIPTIONAL ACTIVATOR ALPA"/>
    <property type="match status" value="1"/>
</dbReference>
<accession>A0A2U3B553</accession>
<sequence>MRLIRLKEVMHVTGLARATIYKYMDEGTFPKSVPLGGRAVAWEESQVEDWILERLRERDEGIDGEAA</sequence>
<evidence type="ECO:0000313" key="2">
    <source>
        <dbReference type="Proteomes" id="UP000245362"/>
    </source>
</evidence>
<evidence type="ECO:0000313" key="1">
    <source>
        <dbReference type="EMBL" id="PWI31902.1"/>
    </source>
</evidence>
<dbReference type="OrthoDB" id="8455288at2"/>
<name>A0A2U3B553_9VIBR</name>
<proteinExistence type="predicted"/>
<reference evidence="1 2" key="1">
    <citation type="submission" date="2018-05" db="EMBL/GenBank/DDBJ databases">
        <title>Vibrio limimaris sp. nov., isolated from marine sediment.</title>
        <authorList>
            <person name="Li C.-M."/>
        </authorList>
    </citation>
    <scope>NUCLEOTIDE SEQUENCE [LARGE SCALE GENOMIC DNA]</scope>
    <source>
        <strain evidence="1 2">E4404</strain>
    </source>
</reference>
<dbReference type="EMBL" id="QFWT01000014">
    <property type="protein sequence ID" value="PWI31902.1"/>
    <property type="molecule type" value="Genomic_DNA"/>
</dbReference>
<dbReference type="AlphaFoldDB" id="A0A2U3B553"/>
<gene>
    <name evidence="1" type="ORF">DI392_18385</name>
</gene>
<dbReference type="Proteomes" id="UP000245362">
    <property type="component" value="Unassembled WGS sequence"/>
</dbReference>
<keyword evidence="2" id="KW-1185">Reference proteome</keyword>